<dbReference type="EC" id="4.1.3.17" evidence="10"/>
<dbReference type="GO" id="GO:0046872">
    <property type="term" value="F:metal ion binding"/>
    <property type="evidence" value="ECO:0007669"/>
    <property type="project" value="UniProtKB-KW"/>
</dbReference>
<protein>
    <recommendedName>
        <fullName evidence="10">4-hydroxy-4-methyl-2-oxoglutarate aldolase</fullName>
        <shortName evidence="10">HMG aldolase</shortName>
        <ecNumber evidence="10">4.1.1.112</ecNumber>
        <ecNumber evidence="10">4.1.3.17</ecNumber>
    </recommendedName>
    <alternativeName>
        <fullName evidence="10">Oxaloacetate decarboxylase</fullName>
    </alternativeName>
</protein>
<dbReference type="GO" id="GO:0008948">
    <property type="term" value="F:oxaloacetate decarboxylase activity"/>
    <property type="evidence" value="ECO:0007669"/>
    <property type="project" value="UniProtKB-EC"/>
</dbReference>
<dbReference type="Gene3D" id="3.50.30.40">
    <property type="entry name" value="Ribonuclease E inhibitor RraA/RraA-like"/>
    <property type="match status" value="1"/>
</dbReference>
<evidence type="ECO:0000256" key="8">
    <source>
        <dbReference type="ARBA" id="ARBA00047973"/>
    </source>
</evidence>
<evidence type="ECO:0000256" key="6">
    <source>
        <dbReference type="ARBA" id="ARBA00023239"/>
    </source>
</evidence>
<reference evidence="11 12" key="1">
    <citation type="submission" date="2018-01" db="EMBL/GenBank/DDBJ databases">
        <title>Co-occurrence of chitin degradation, pigmentation and bioactivity in marine Pseudoalteromonas.</title>
        <authorList>
            <person name="Paulsen S."/>
            <person name="Gram L."/>
            <person name="Machado H."/>
        </authorList>
    </citation>
    <scope>NUCLEOTIDE SEQUENCE [LARGE SCALE GENOMIC DNA]</scope>
    <source>
        <strain evidence="11 12">S3898</strain>
    </source>
</reference>
<comment type="caution">
    <text evidence="11">The sequence shown here is derived from an EMBL/GenBank/DDBJ whole genome shotgun (WGS) entry which is preliminary data.</text>
</comment>
<feature type="binding site" evidence="9">
    <location>
        <position position="99"/>
    </location>
    <ligand>
        <name>Mg(2+)</name>
        <dbReference type="ChEBI" id="CHEBI:18420"/>
    </ligand>
</feature>
<comment type="cofactor">
    <cofactor evidence="9">
        <name>Mg(2+)</name>
        <dbReference type="ChEBI" id="CHEBI:18420"/>
    </cofactor>
</comment>
<comment type="function">
    <text evidence="7 10">Catalyzes the aldol cleavage of 4-hydroxy-4-methyl-2-oxoglutarate (HMG) into 2 molecules of pyruvate. Also contains a secondary oxaloacetate (OAA) decarboxylase activity due to the common pyruvate enolate transition state formed following C-C bond cleavage in the retro-aldol and decarboxylation reactions.</text>
</comment>
<keyword evidence="5 9" id="KW-0479">Metal-binding</keyword>
<evidence type="ECO:0000256" key="4">
    <source>
        <dbReference type="ARBA" id="ARBA00011233"/>
    </source>
</evidence>
<dbReference type="GO" id="GO:0047443">
    <property type="term" value="F:4-hydroxy-4-methyl-2-oxoglutarate aldolase activity"/>
    <property type="evidence" value="ECO:0007669"/>
    <property type="project" value="UniProtKB-EC"/>
</dbReference>
<evidence type="ECO:0000256" key="7">
    <source>
        <dbReference type="ARBA" id="ARBA00025046"/>
    </source>
</evidence>
<dbReference type="EMBL" id="PPSX01000045">
    <property type="protein sequence ID" value="RZQ52686.1"/>
    <property type="molecule type" value="Genomic_DNA"/>
</dbReference>
<organism evidence="11 12">
    <name type="scientific">Pseudoalteromonas phenolica</name>
    <dbReference type="NCBI Taxonomy" id="161398"/>
    <lineage>
        <taxon>Bacteria</taxon>
        <taxon>Pseudomonadati</taxon>
        <taxon>Pseudomonadota</taxon>
        <taxon>Gammaproteobacteria</taxon>
        <taxon>Alteromonadales</taxon>
        <taxon>Pseudoalteromonadaceae</taxon>
        <taxon>Pseudoalteromonas</taxon>
    </lineage>
</organism>
<evidence type="ECO:0000256" key="9">
    <source>
        <dbReference type="PIRSR" id="PIRSR605493-1"/>
    </source>
</evidence>
<dbReference type="CDD" id="cd16841">
    <property type="entry name" value="RraA_family"/>
    <property type="match status" value="1"/>
</dbReference>
<proteinExistence type="inferred from homology"/>
<feature type="binding site" evidence="9">
    <location>
        <position position="98"/>
    </location>
    <ligand>
        <name>substrate</name>
    </ligand>
</feature>
<dbReference type="GO" id="GO:0051252">
    <property type="term" value="P:regulation of RNA metabolic process"/>
    <property type="evidence" value="ECO:0007669"/>
    <property type="project" value="InterPro"/>
</dbReference>
<dbReference type="InterPro" id="IPR010203">
    <property type="entry name" value="RraA"/>
</dbReference>
<dbReference type="EC" id="4.1.1.112" evidence="10"/>
<dbReference type="SUPFAM" id="SSF89562">
    <property type="entry name" value="RraA-like"/>
    <property type="match status" value="1"/>
</dbReference>
<keyword evidence="9" id="KW-0460">Magnesium</keyword>
<comment type="subunit">
    <text evidence="4 10">Homotrimer.</text>
</comment>
<dbReference type="PANTHER" id="PTHR33254">
    <property type="entry name" value="4-HYDROXY-4-METHYL-2-OXOGLUTARATE ALDOLASE 3-RELATED"/>
    <property type="match status" value="1"/>
</dbReference>
<keyword evidence="6 10" id="KW-0456">Lyase</keyword>
<comment type="catalytic activity">
    <reaction evidence="1 10">
        <text>4-hydroxy-4-methyl-2-oxoglutarate = 2 pyruvate</text>
        <dbReference type="Rhea" id="RHEA:22748"/>
        <dbReference type="ChEBI" id="CHEBI:15361"/>
        <dbReference type="ChEBI" id="CHEBI:58276"/>
        <dbReference type="EC" id="4.1.3.17"/>
    </reaction>
</comment>
<accession>A0A4Q7IMW1</accession>
<dbReference type="Proteomes" id="UP000291338">
    <property type="component" value="Unassembled WGS sequence"/>
</dbReference>
<gene>
    <name evidence="11" type="ORF">C1E23_12920</name>
</gene>
<dbReference type="NCBIfam" id="NF006875">
    <property type="entry name" value="PRK09372.1"/>
    <property type="match status" value="1"/>
</dbReference>
<dbReference type="Pfam" id="PF03737">
    <property type="entry name" value="RraA-like"/>
    <property type="match status" value="1"/>
</dbReference>
<evidence type="ECO:0000256" key="2">
    <source>
        <dbReference type="ARBA" id="ARBA00001968"/>
    </source>
</evidence>
<comment type="catalytic activity">
    <reaction evidence="8 10">
        <text>oxaloacetate + H(+) = pyruvate + CO2</text>
        <dbReference type="Rhea" id="RHEA:15641"/>
        <dbReference type="ChEBI" id="CHEBI:15361"/>
        <dbReference type="ChEBI" id="CHEBI:15378"/>
        <dbReference type="ChEBI" id="CHEBI:16452"/>
        <dbReference type="ChEBI" id="CHEBI:16526"/>
        <dbReference type="EC" id="4.1.1.112"/>
    </reaction>
</comment>
<comment type="similarity">
    <text evidence="3 10">Belongs to the class II aldolase/RraA-like family.</text>
</comment>
<evidence type="ECO:0000256" key="3">
    <source>
        <dbReference type="ARBA" id="ARBA00008621"/>
    </source>
</evidence>
<evidence type="ECO:0000313" key="12">
    <source>
        <dbReference type="Proteomes" id="UP000291338"/>
    </source>
</evidence>
<dbReference type="AlphaFoldDB" id="A0A4Q7IMW1"/>
<evidence type="ECO:0000256" key="5">
    <source>
        <dbReference type="ARBA" id="ARBA00022723"/>
    </source>
</evidence>
<evidence type="ECO:0000256" key="10">
    <source>
        <dbReference type="RuleBase" id="RU004338"/>
    </source>
</evidence>
<evidence type="ECO:0000313" key="11">
    <source>
        <dbReference type="EMBL" id="RZQ52686.1"/>
    </source>
</evidence>
<dbReference type="InterPro" id="IPR036704">
    <property type="entry name" value="RraA/RraA-like_sf"/>
</dbReference>
<dbReference type="RefSeq" id="WP_130255970.1">
    <property type="nucleotide sequence ID" value="NZ_PPSX01000045.1"/>
</dbReference>
<dbReference type="GO" id="GO:0008428">
    <property type="term" value="F:ribonuclease inhibitor activity"/>
    <property type="evidence" value="ECO:0007669"/>
    <property type="project" value="InterPro"/>
</dbReference>
<comment type="cofactor">
    <cofactor evidence="2 10">
        <name>a divalent metal cation</name>
        <dbReference type="ChEBI" id="CHEBI:60240"/>
    </cofactor>
</comment>
<name>A0A4Q7IMW1_9GAMM</name>
<dbReference type="PANTHER" id="PTHR33254:SF4">
    <property type="entry name" value="4-HYDROXY-4-METHYL-2-OXOGLUTARATE ALDOLASE 3-RELATED"/>
    <property type="match status" value="1"/>
</dbReference>
<evidence type="ECO:0000256" key="1">
    <source>
        <dbReference type="ARBA" id="ARBA00001342"/>
    </source>
</evidence>
<sequence>MSDFSTPDLYDEHGEALQVMHHGLMHFGLKKHMKGQVVIVQCPDDNSLVAESLKQAGNNKILVVDALDSKTFAFLGDNLALLGIENQWAGVVINGCVRDVEILKGLPFCVMVLGQTPRKTQKQGKGQYLEQINLLGAKISRNDWLYADENGIVISPVKL</sequence>
<dbReference type="NCBIfam" id="TIGR01935">
    <property type="entry name" value="NOT-MenG"/>
    <property type="match status" value="1"/>
</dbReference>
<dbReference type="InterPro" id="IPR005493">
    <property type="entry name" value="RraA/RraA-like"/>
</dbReference>
<feature type="binding site" evidence="9">
    <location>
        <begin position="76"/>
        <end position="79"/>
    </location>
    <ligand>
        <name>substrate</name>
    </ligand>
</feature>